<dbReference type="SUPFAM" id="SSF46934">
    <property type="entry name" value="UBA-like"/>
    <property type="match status" value="1"/>
</dbReference>
<protein>
    <recommendedName>
        <fullName evidence="4">UBA domain-containing protein</fullName>
    </recommendedName>
</protein>
<reference evidence="2 3" key="1">
    <citation type="journal article" date="2021" name="Sci. Rep.">
        <title>Genome sequencing of the multicellular alga Astrephomene provides insights into convergent evolution of germ-soma differentiation.</title>
        <authorList>
            <person name="Yamashita S."/>
            <person name="Yamamoto K."/>
            <person name="Matsuzaki R."/>
            <person name="Suzuki S."/>
            <person name="Yamaguchi H."/>
            <person name="Hirooka S."/>
            <person name="Minakuchi Y."/>
            <person name="Miyagishima S."/>
            <person name="Kawachi M."/>
            <person name="Toyoda A."/>
            <person name="Nozaki H."/>
        </authorList>
    </citation>
    <scope>NUCLEOTIDE SEQUENCE [LARGE SCALE GENOMIC DNA]</scope>
    <source>
        <strain evidence="2 3">NIES-4017</strain>
    </source>
</reference>
<name>A0AAD3DQX5_9CHLO</name>
<proteinExistence type="predicted"/>
<gene>
    <name evidence="2" type="ORF">Agub_g7992</name>
</gene>
<feature type="non-terminal residue" evidence="2">
    <location>
        <position position="321"/>
    </location>
</feature>
<organism evidence="2 3">
    <name type="scientific">Astrephomene gubernaculifera</name>
    <dbReference type="NCBI Taxonomy" id="47775"/>
    <lineage>
        <taxon>Eukaryota</taxon>
        <taxon>Viridiplantae</taxon>
        <taxon>Chlorophyta</taxon>
        <taxon>core chlorophytes</taxon>
        <taxon>Chlorophyceae</taxon>
        <taxon>CS clade</taxon>
        <taxon>Chlamydomonadales</taxon>
        <taxon>Astrephomenaceae</taxon>
        <taxon>Astrephomene</taxon>
    </lineage>
</organism>
<evidence type="ECO:0000313" key="2">
    <source>
        <dbReference type="EMBL" id="GFR46410.1"/>
    </source>
</evidence>
<accession>A0AAD3DQX5</accession>
<evidence type="ECO:0000313" key="3">
    <source>
        <dbReference type="Proteomes" id="UP001054857"/>
    </source>
</evidence>
<sequence length="321" mass="32883">QGTATQHIARVTYISTLANIPSVVGLLLLPSSLSYSRCYSLSFLCVSKCLQFHICFKICIYVRIANPSPSPPLTATARQRSTAQTSGTLPPSVKTMYPYPQRPGVVSQPPTAFTTPQQRPPSAYVPPPPPVAAPNFNLDLYSMPSGSVTALRLRVSEDVRLEPPVPVSSSLLPSSLSAQATPIPDLSLERQLLEGSRGQGEAAAAGSSSNAGGGGAGGSGGGEGGSMDDAKRYLASVKSGELPSDPAVRQLAGRGLPPGPAALGVVYGRGGRGGAEKAADFASRCEQLVTMGFPLSLAAGALSRHGNDLGVATEACLALAS</sequence>
<dbReference type="CDD" id="cd14270">
    <property type="entry name" value="UBA"/>
    <property type="match status" value="1"/>
</dbReference>
<feature type="compositionally biased region" description="Low complexity" evidence="1">
    <location>
        <begin position="74"/>
        <end position="86"/>
    </location>
</feature>
<evidence type="ECO:0008006" key="4">
    <source>
        <dbReference type="Google" id="ProtNLM"/>
    </source>
</evidence>
<feature type="compositionally biased region" description="Low complexity" evidence="1">
    <location>
        <begin position="194"/>
        <end position="210"/>
    </location>
</feature>
<dbReference type="InterPro" id="IPR009060">
    <property type="entry name" value="UBA-like_sf"/>
</dbReference>
<comment type="caution">
    <text evidence="2">The sequence shown here is derived from an EMBL/GenBank/DDBJ whole genome shotgun (WGS) entry which is preliminary data.</text>
</comment>
<feature type="compositionally biased region" description="Gly residues" evidence="1">
    <location>
        <begin position="211"/>
        <end position="225"/>
    </location>
</feature>
<keyword evidence="3" id="KW-1185">Reference proteome</keyword>
<evidence type="ECO:0000256" key="1">
    <source>
        <dbReference type="SAM" id="MobiDB-lite"/>
    </source>
</evidence>
<feature type="region of interest" description="Disordered" evidence="1">
    <location>
        <begin position="194"/>
        <end position="229"/>
    </location>
</feature>
<dbReference type="EMBL" id="BMAR01000014">
    <property type="protein sequence ID" value="GFR46410.1"/>
    <property type="molecule type" value="Genomic_DNA"/>
</dbReference>
<dbReference type="AlphaFoldDB" id="A0AAD3DQX5"/>
<feature type="region of interest" description="Disordered" evidence="1">
    <location>
        <begin position="72"/>
        <end position="93"/>
    </location>
</feature>
<dbReference type="Proteomes" id="UP001054857">
    <property type="component" value="Unassembled WGS sequence"/>
</dbReference>